<evidence type="ECO:0000313" key="2">
    <source>
        <dbReference type="Proteomes" id="UP001179952"/>
    </source>
</evidence>
<gene>
    <name evidence="1" type="ORF">QJS04_geneDACA018273</name>
</gene>
<protein>
    <submittedName>
        <fullName evidence="1">Uncharacterized protein</fullName>
    </submittedName>
</protein>
<comment type="caution">
    <text evidence="1">The sequence shown here is derived from an EMBL/GenBank/DDBJ whole genome shotgun (WGS) entry which is preliminary data.</text>
</comment>
<keyword evidence="2" id="KW-1185">Reference proteome</keyword>
<sequence length="57" mass="6591">MIARMYSKKFFCNAFESVYLGCSTNVTLLFGFFFSKGVRQHNGDDQVRIISVQNKVF</sequence>
<evidence type="ECO:0000313" key="1">
    <source>
        <dbReference type="EMBL" id="KAK1274088.1"/>
    </source>
</evidence>
<dbReference type="Proteomes" id="UP001179952">
    <property type="component" value="Unassembled WGS sequence"/>
</dbReference>
<dbReference type="AlphaFoldDB" id="A0AAV9BDE8"/>
<dbReference type="EMBL" id="JAUJYN010000004">
    <property type="protein sequence ID" value="KAK1274088.1"/>
    <property type="molecule type" value="Genomic_DNA"/>
</dbReference>
<organism evidence="1 2">
    <name type="scientific">Acorus gramineus</name>
    <name type="common">Dwarf sweet flag</name>
    <dbReference type="NCBI Taxonomy" id="55184"/>
    <lineage>
        <taxon>Eukaryota</taxon>
        <taxon>Viridiplantae</taxon>
        <taxon>Streptophyta</taxon>
        <taxon>Embryophyta</taxon>
        <taxon>Tracheophyta</taxon>
        <taxon>Spermatophyta</taxon>
        <taxon>Magnoliopsida</taxon>
        <taxon>Liliopsida</taxon>
        <taxon>Acoraceae</taxon>
        <taxon>Acorus</taxon>
    </lineage>
</organism>
<name>A0AAV9BDE8_ACOGR</name>
<proteinExistence type="predicted"/>
<accession>A0AAV9BDE8</accession>
<reference evidence="1" key="1">
    <citation type="journal article" date="2023" name="Nat. Commun.">
        <title>Diploid and tetraploid genomes of Acorus and the evolution of monocots.</title>
        <authorList>
            <person name="Ma L."/>
            <person name="Liu K.W."/>
            <person name="Li Z."/>
            <person name="Hsiao Y.Y."/>
            <person name="Qi Y."/>
            <person name="Fu T."/>
            <person name="Tang G.D."/>
            <person name="Zhang D."/>
            <person name="Sun W.H."/>
            <person name="Liu D.K."/>
            <person name="Li Y."/>
            <person name="Chen G.Z."/>
            <person name="Liu X.D."/>
            <person name="Liao X.Y."/>
            <person name="Jiang Y.T."/>
            <person name="Yu X."/>
            <person name="Hao Y."/>
            <person name="Huang J."/>
            <person name="Zhao X.W."/>
            <person name="Ke S."/>
            <person name="Chen Y.Y."/>
            <person name="Wu W.L."/>
            <person name="Hsu J.L."/>
            <person name="Lin Y.F."/>
            <person name="Huang M.D."/>
            <person name="Li C.Y."/>
            <person name="Huang L."/>
            <person name="Wang Z.W."/>
            <person name="Zhao X."/>
            <person name="Zhong W.Y."/>
            <person name="Peng D.H."/>
            <person name="Ahmad S."/>
            <person name="Lan S."/>
            <person name="Zhang J.S."/>
            <person name="Tsai W.C."/>
            <person name="Van de Peer Y."/>
            <person name="Liu Z.J."/>
        </authorList>
    </citation>
    <scope>NUCLEOTIDE SEQUENCE</scope>
    <source>
        <strain evidence="1">SCP</strain>
    </source>
</reference>
<reference evidence="1" key="2">
    <citation type="submission" date="2023-06" db="EMBL/GenBank/DDBJ databases">
        <authorList>
            <person name="Ma L."/>
            <person name="Liu K.-W."/>
            <person name="Li Z."/>
            <person name="Hsiao Y.-Y."/>
            <person name="Qi Y."/>
            <person name="Fu T."/>
            <person name="Tang G."/>
            <person name="Zhang D."/>
            <person name="Sun W.-H."/>
            <person name="Liu D.-K."/>
            <person name="Li Y."/>
            <person name="Chen G.-Z."/>
            <person name="Liu X.-D."/>
            <person name="Liao X.-Y."/>
            <person name="Jiang Y.-T."/>
            <person name="Yu X."/>
            <person name="Hao Y."/>
            <person name="Huang J."/>
            <person name="Zhao X.-W."/>
            <person name="Ke S."/>
            <person name="Chen Y.-Y."/>
            <person name="Wu W.-L."/>
            <person name="Hsu J.-L."/>
            <person name="Lin Y.-F."/>
            <person name="Huang M.-D."/>
            <person name="Li C.-Y."/>
            <person name="Huang L."/>
            <person name="Wang Z.-W."/>
            <person name="Zhao X."/>
            <person name="Zhong W.-Y."/>
            <person name="Peng D.-H."/>
            <person name="Ahmad S."/>
            <person name="Lan S."/>
            <person name="Zhang J.-S."/>
            <person name="Tsai W.-C."/>
            <person name="Van De Peer Y."/>
            <person name="Liu Z.-J."/>
        </authorList>
    </citation>
    <scope>NUCLEOTIDE SEQUENCE</scope>
    <source>
        <strain evidence="1">SCP</strain>
        <tissue evidence="1">Leaves</tissue>
    </source>
</reference>